<dbReference type="InterPro" id="IPR028002">
    <property type="entry name" value="Myb_DNA-bind_5"/>
</dbReference>
<evidence type="ECO:0000313" key="9">
    <source>
        <dbReference type="RefSeq" id="XP_030767647.1"/>
    </source>
</evidence>
<dbReference type="Pfam" id="PF13873">
    <property type="entry name" value="Myb_DNA-bind_5"/>
    <property type="match status" value="1"/>
</dbReference>
<dbReference type="GeneID" id="115891339"/>
<keyword evidence="4" id="KW-0804">Transcription</keyword>
<dbReference type="PANTHER" id="PTHR23098:SF16">
    <property type="entry name" value="REGULATORY PROTEIN ZESTE"/>
    <property type="match status" value="1"/>
</dbReference>
<dbReference type="KEGG" id="soy:115890343"/>
<keyword evidence="3" id="KW-0805">Transcription regulation</keyword>
<evidence type="ECO:0000256" key="2">
    <source>
        <dbReference type="ARBA" id="ARBA00016807"/>
    </source>
</evidence>
<dbReference type="AlphaFoldDB" id="A0A6J2YWJ8"/>
<feature type="domain" description="Myb-like" evidence="6">
    <location>
        <begin position="5"/>
        <end position="74"/>
    </location>
</feature>
<dbReference type="OrthoDB" id="6768743at2759"/>
<evidence type="ECO:0000256" key="1">
    <source>
        <dbReference type="ARBA" id="ARBA00011764"/>
    </source>
</evidence>
<protein>
    <recommendedName>
        <fullName evidence="2">Regulatory protein zeste</fullName>
    </recommendedName>
</protein>
<name>A0A6J2YWJ8_SITOR</name>
<evidence type="ECO:0000313" key="7">
    <source>
        <dbReference type="Proteomes" id="UP000504635"/>
    </source>
</evidence>
<dbReference type="RefSeq" id="XP_030767647.1">
    <property type="nucleotide sequence ID" value="XM_030911787.1"/>
</dbReference>
<comment type="function">
    <text evidence="5">Involved in transvection phenomena (= synapsis-dependent gene expression), where the synaptic pairing of chromosomes carrying genes with which zeste interacts influences the expression of these genes. Zeste binds to DNA and stimulates transcription from a nearby promoter.</text>
</comment>
<evidence type="ECO:0000256" key="4">
    <source>
        <dbReference type="ARBA" id="ARBA00023163"/>
    </source>
</evidence>
<accession>A0A6J2YWJ8</accession>
<dbReference type="KEGG" id="soy:115891339"/>
<dbReference type="GO" id="GO:0005634">
    <property type="term" value="C:nucleus"/>
    <property type="evidence" value="ECO:0007669"/>
    <property type="project" value="TreeGrafter"/>
</dbReference>
<proteinExistence type="predicted"/>
<dbReference type="PANTHER" id="PTHR23098">
    <property type="entry name" value="AGAP001331-PA-RELATED"/>
    <property type="match status" value="1"/>
</dbReference>
<dbReference type="RefSeq" id="XP_030766394.1">
    <property type="nucleotide sequence ID" value="XM_030910534.1"/>
</dbReference>
<gene>
    <name evidence="9" type="primary">LOC115891339</name>
    <name evidence="8" type="synonym">LOC115890343</name>
</gene>
<dbReference type="InterPro" id="IPR001005">
    <property type="entry name" value="SANT/Myb"/>
</dbReference>
<evidence type="ECO:0000256" key="5">
    <source>
        <dbReference type="ARBA" id="ARBA00025466"/>
    </source>
</evidence>
<dbReference type="Proteomes" id="UP000504635">
    <property type="component" value="Unplaced"/>
</dbReference>
<evidence type="ECO:0000259" key="6">
    <source>
        <dbReference type="SMART" id="SM00717"/>
    </source>
</evidence>
<sequence>MKRARTTNFSAEEELLLVEEIKKHGAIENKTTNKFSHREREQAWEQVLLSYNAKSSRPREMEQIKSKFDNLKTKARKHANEKKNNLTGTGGGPAVLKTDDPVLTVVLEILNPKSVVGYTPLTDSDCDNVCTLPLIENEGINNDGNIEESIELLQPVEIEVIQPSSSNCEATTSYSRLQLATEATASYIVVDEKMETGIKKRDWSNYTPKKLKEPVNKKLRRTIPNTTLQAKEEYYKKKIEFLHVQEEEFERTQVRNSEKHVKEMELLNLEIELKKQLLHKQKDLE</sequence>
<reference evidence="8 9" key="1">
    <citation type="submission" date="2025-04" db="UniProtKB">
        <authorList>
            <consortium name="RefSeq"/>
        </authorList>
    </citation>
    <scope>IDENTIFICATION</scope>
    <source>
        <tissue evidence="8 9">Gonads</tissue>
    </source>
</reference>
<evidence type="ECO:0000256" key="3">
    <source>
        <dbReference type="ARBA" id="ARBA00023015"/>
    </source>
</evidence>
<organism evidence="7 9">
    <name type="scientific">Sitophilus oryzae</name>
    <name type="common">Rice weevil</name>
    <name type="synonym">Curculio oryzae</name>
    <dbReference type="NCBI Taxonomy" id="7048"/>
    <lineage>
        <taxon>Eukaryota</taxon>
        <taxon>Metazoa</taxon>
        <taxon>Ecdysozoa</taxon>
        <taxon>Arthropoda</taxon>
        <taxon>Hexapoda</taxon>
        <taxon>Insecta</taxon>
        <taxon>Pterygota</taxon>
        <taxon>Neoptera</taxon>
        <taxon>Endopterygota</taxon>
        <taxon>Coleoptera</taxon>
        <taxon>Polyphaga</taxon>
        <taxon>Cucujiformia</taxon>
        <taxon>Curculionidae</taxon>
        <taxon>Dryophthorinae</taxon>
        <taxon>Sitophilus</taxon>
    </lineage>
</organism>
<evidence type="ECO:0000313" key="8">
    <source>
        <dbReference type="RefSeq" id="XP_030766394.1"/>
    </source>
</evidence>
<comment type="subunit">
    <text evidence="1">Self-associates forming complexes of several hundred monomers.</text>
</comment>
<keyword evidence="7" id="KW-1185">Reference proteome</keyword>
<dbReference type="SMART" id="SM00717">
    <property type="entry name" value="SANT"/>
    <property type="match status" value="1"/>
</dbReference>